<comment type="caution">
    <text evidence="1">The sequence shown here is derived from an EMBL/GenBank/DDBJ whole genome shotgun (WGS) entry which is preliminary data.</text>
</comment>
<reference evidence="1 2" key="1">
    <citation type="submission" date="2020-08" db="EMBL/GenBank/DDBJ databases">
        <title>Sphingobacterium sp. DN04309 isolated from aquaculture water.</title>
        <authorList>
            <person name="Zhang M."/>
        </authorList>
    </citation>
    <scope>NUCLEOTIDE SEQUENCE [LARGE SCALE GENOMIC DNA]</scope>
    <source>
        <strain evidence="1 2">DN04309</strain>
    </source>
</reference>
<evidence type="ECO:0000313" key="2">
    <source>
        <dbReference type="Proteomes" id="UP000651271"/>
    </source>
</evidence>
<sequence length="141" mass="17003">MIYLLKKIKHFITSNSRHGTHSPFVYALTDELIYNKNITRSKSLIEDIIDYYNVKGVESSSFLITDFHQHSLDDLLALQDSYFMIFVKDIHQKATHRRIWKSMQEHTDFVVLIDLFEFGIICKRKEQPKESFKLRFPYWFY</sequence>
<organism evidence="1 2">
    <name type="scientific">Sphingobacterium litopenaei</name>
    <dbReference type="NCBI Taxonomy" id="2763500"/>
    <lineage>
        <taxon>Bacteria</taxon>
        <taxon>Pseudomonadati</taxon>
        <taxon>Bacteroidota</taxon>
        <taxon>Sphingobacteriia</taxon>
        <taxon>Sphingobacteriales</taxon>
        <taxon>Sphingobacteriaceae</taxon>
        <taxon>Sphingobacterium</taxon>
    </lineage>
</organism>
<evidence type="ECO:0000313" key="1">
    <source>
        <dbReference type="EMBL" id="MBD1430396.1"/>
    </source>
</evidence>
<keyword evidence="2" id="KW-1185">Reference proteome</keyword>
<protein>
    <submittedName>
        <fullName evidence="1">Uncharacterized protein</fullName>
    </submittedName>
</protein>
<name>A0ABR7YGJ9_9SPHI</name>
<dbReference type="Proteomes" id="UP000651271">
    <property type="component" value="Unassembled WGS sequence"/>
</dbReference>
<gene>
    <name evidence="1" type="ORF">H8B04_12605</name>
</gene>
<accession>A0ABR7YGJ9</accession>
<proteinExistence type="predicted"/>
<dbReference type="RefSeq" id="WP_190302588.1">
    <property type="nucleotide sequence ID" value="NZ_JACOIJ010000026.1"/>
</dbReference>
<dbReference type="EMBL" id="JACOIJ010000026">
    <property type="protein sequence ID" value="MBD1430396.1"/>
    <property type="molecule type" value="Genomic_DNA"/>
</dbReference>